<reference evidence="1" key="4">
    <citation type="submission" date="2000-07" db="EMBL/GenBank/DDBJ databases">
        <authorList>
            <person name="Adachi J."/>
            <person name="Aizawa K."/>
            <person name="Akahira S."/>
            <person name="Akimura T."/>
            <person name="Arai A."/>
            <person name="Aono H."/>
            <person name="Arakawa T."/>
            <person name="Bono H."/>
            <person name="Carninci P."/>
            <person name="Fukuda S."/>
            <person name="Fukunishi Y."/>
            <person name="Furuno M."/>
            <person name="Hanagaki T."/>
            <person name="Hara A."/>
            <person name="Hayatsu N."/>
            <person name="Hiramoto K."/>
            <person name="Hiraoka T."/>
            <person name="Hori F."/>
            <person name="Imotani K."/>
            <person name="Ishii Y."/>
            <person name="Itoh M."/>
            <person name="Izawa M."/>
            <person name="Kasukawa T."/>
            <person name="Kato H."/>
            <person name="Kawai J."/>
            <person name="Kojima Y."/>
            <person name="Konno H."/>
            <person name="Kouda M."/>
            <person name="Koya S."/>
            <person name="Kurihara C."/>
            <person name="Matsuyama T."/>
            <person name="Miyazaki A."/>
            <person name="Nishi K."/>
            <person name="Nomura K."/>
            <person name="Numazaki R."/>
            <person name="Ohno M."/>
            <person name="Okazaki Y."/>
            <person name="Okido T."/>
            <person name="Owa C."/>
            <person name="Saito H."/>
            <person name="Saito R."/>
            <person name="Sakai C."/>
            <person name="Sakai K."/>
            <person name="Sano H."/>
            <person name="Sasaki D."/>
            <person name="Shibata K."/>
            <person name="Shibata Y."/>
            <person name="Shinagawa A."/>
            <person name="Shiraki T."/>
            <person name="Sogabe Y."/>
            <person name="Suzuki H."/>
            <person name="Tagami M."/>
            <person name="Tagawa A."/>
            <person name="Takahashi F."/>
            <person name="Tanaka T."/>
            <person name="Tejima Y."/>
            <person name="Toya T."/>
            <person name="Yamamura T."/>
            <person name="Yasunishi A."/>
            <person name="Yoshida K."/>
            <person name="Yoshino M."/>
            <person name="Muramatsu M."/>
            <person name="Hayashizaki Y."/>
        </authorList>
    </citation>
    <scope>NUCLEOTIDE SEQUENCE</scope>
    <source>
        <strain evidence="1">C57BL/6J</strain>
        <tissue evidence="1">Whole body</tissue>
    </source>
</reference>
<protein>
    <submittedName>
        <fullName evidence="1">Uncharacterized protein</fullName>
    </submittedName>
</protein>
<reference evidence="1" key="1">
    <citation type="journal article" date="1999" name="Methods Enzymol.">
        <title>High-efficiency full-length cDNA cloning.</title>
        <authorList>
            <person name="Carninci P."/>
            <person name="Hayashizaki Y."/>
        </authorList>
    </citation>
    <scope>NUCLEOTIDE SEQUENCE</scope>
    <source>
        <strain evidence="1">C57BL/6J</strain>
        <tissue evidence="1">Whole body</tissue>
    </source>
</reference>
<reference evidence="1" key="6">
    <citation type="journal article" date="2002" name="Nature">
        <title>Analysis of the mouse transcriptome based on functional annotation of 60,770 full-length cDNAs.</title>
        <authorList>
            <consortium name="The FANTOM Consortium and the RIKEN Genome Exploration Research Group Phase I and II Team"/>
        </authorList>
    </citation>
    <scope>NUCLEOTIDE SEQUENCE</scope>
    <source>
        <strain evidence="1">C57BL/6J</strain>
        <tissue evidence="1">Whole body</tissue>
    </source>
</reference>
<dbReference type="AlphaFoldDB" id="Q9CT25"/>
<dbReference type="MGI" id="MGI:1922862">
    <property type="gene designation" value="Gns"/>
</dbReference>
<feature type="non-terminal residue" evidence="1">
    <location>
        <position position="108"/>
    </location>
</feature>
<reference evidence="1" key="3">
    <citation type="journal article" date="2000" name="Genome Res.">
        <title>RIKEN integrated sequence analysis (RISA) system--384-format sequencing pipeline with 384 multicapillary sequencer.</title>
        <authorList>
            <person name="Shibata K."/>
            <person name="Itoh M."/>
            <person name="Aizawa K."/>
            <person name="Nagaoka S."/>
            <person name="Sasaki N."/>
            <person name="Carninci P."/>
            <person name="Konno H."/>
            <person name="Akiyama J."/>
            <person name="Nishi K."/>
            <person name="Kitsunai T."/>
            <person name="Tashiro H."/>
            <person name="Itoh M."/>
            <person name="Sumi N."/>
            <person name="Ishii Y."/>
            <person name="Nakamura S."/>
            <person name="Hazama M."/>
            <person name="Nishine T."/>
            <person name="Harada A."/>
            <person name="Yamamoto R."/>
            <person name="Matsumoto H."/>
            <person name="Sakaguchi S."/>
            <person name="Ikegami T."/>
            <person name="Kashiwagi K."/>
            <person name="Fujiwake S."/>
            <person name="Inoue K."/>
            <person name="Togawa Y."/>
            <person name="Izawa M."/>
            <person name="Ohara E."/>
            <person name="Watahiki M."/>
            <person name="Yoneda Y."/>
            <person name="Ishikawa T."/>
            <person name="Ozawa K."/>
            <person name="Tanaka T."/>
            <person name="Matsuura S."/>
            <person name="Kawai J."/>
            <person name="Okazaki Y."/>
            <person name="Muramatsu M."/>
            <person name="Inoue Y."/>
            <person name="Kira A."/>
            <person name="Hayashizaki Y."/>
        </authorList>
    </citation>
    <scope>NUCLEOTIDE SEQUENCE</scope>
    <source>
        <strain evidence="1">C57BL/6J</strain>
        <tissue evidence="1">Whole body</tissue>
    </source>
</reference>
<reference evidence="1" key="5">
    <citation type="journal article" date="2001" name="Nature">
        <title>Functional annotation of a full-length mouse cDNA collection.</title>
        <authorList>
            <consortium name="The RIKEN Genome Exploration Research Group Phase II Team and the FANTOM Consortium"/>
        </authorList>
    </citation>
    <scope>NUCLEOTIDE SEQUENCE</scope>
    <source>
        <strain evidence="1">C57BL/6J</strain>
        <tissue evidence="1">Whole body</tissue>
    </source>
</reference>
<sequence>MEVTPSSVGSILKRRGIFILCFLMEDGSPESSRQSKGYQLMAAGLMGVLGSLAHQHFALNGLCKFSSAVVEVPLPGAVISAAPLESALQRTLFTAALLNELKLTSVLA</sequence>
<organism evidence="1">
    <name type="scientific">Mus musculus</name>
    <name type="common">Mouse</name>
    <dbReference type="NCBI Taxonomy" id="10090"/>
    <lineage>
        <taxon>Eukaryota</taxon>
        <taxon>Metazoa</taxon>
        <taxon>Chordata</taxon>
        <taxon>Craniata</taxon>
        <taxon>Vertebrata</taxon>
        <taxon>Euteleostomi</taxon>
        <taxon>Mammalia</taxon>
        <taxon>Eutheria</taxon>
        <taxon>Euarchontoglires</taxon>
        <taxon>Glires</taxon>
        <taxon>Rodentia</taxon>
        <taxon>Myomorpha</taxon>
        <taxon>Muroidea</taxon>
        <taxon>Muridae</taxon>
        <taxon>Murinae</taxon>
        <taxon>Mus</taxon>
        <taxon>Mus</taxon>
    </lineage>
</organism>
<accession>Q9CT25</accession>
<evidence type="ECO:0000313" key="1">
    <source>
        <dbReference type="EMBL" id="BAB27610.3"/>
    </source>
</evidence>
<dbReference type="AGR" id="MGI:1922862"/>
<gene>
    <name evidence="2" type="primary">Gns</name>
</gene>
<reference evidence="1" key="7">
    <citation type="journal article" date="2005" name="Science">
        <title>The Transcriptional Landscape of the Mammalian Genome.</title>
        <authorList>
            <consortium name="The FANTOM Consortium"/>
            <consortium name="Riken Genome Exploration Research Group and Genome Science Group (Genome Network Project Core Group)"/>
        </authorList>
    </citation>
    <scope>NUCLEOTIDE SEQUENCE</scope>
    <source>
        <strain evidence="1">C57BL/6J</strain>
        <tissue evidence="1">Whole body</tissue>
    </source>
</reference>
<reference evidence="1" key="2">
    <citation type="journal article" date="2000" name="Genome Res.">
        <title>Normalization and subtraction of cap-trapper-selected cDNAs to prepare full-length cDNA libraries for rapid discovery of new genes.</title>
        <authorList>
            <person name="Carninci P."/>
            <person name="Shibata Y."/>
            <person name="Hayatsu N."/>
            <person name="Sugahara Y."/>
            <person name="Shibata K."/>
            <person name="Itoh M."/>
            <person name="Konno H."/>
            <person name="Okazaki Y."/>
            <person name="Muramatsu M."/>
            <person name="Hayashizaki Y."/>
        </authorList>
    </citation>
    <scope>NUCLEOTIDE SEQUENCE</scope>
    <source>
        <strain evidence="1">C57BL/6J</strain>
        <tissue evidence="1">Whole body</tissue>
    </source>
</reference>
<proteinExistence type="evidence at transcript level"/>
<evidence type="ECO:0000313" key="2">
    <source>
        <dbReference type="MGI" id="MGI:1922862"/>
    </source>
</evidence>
<name>Q9CT25_MOUSE</name>
<reference evidence="1" key="8">
    <citation type="journal article" date="2005" name="Science">
        <title>Antisense Transcription in the Mammalian Transcriptome.</title>
        <authorList>
            <consortium name="RIKEN Genome Exploration Research Group and Genome Science Group (Genome Network Project Core Group) and the FANTOM Consortium"/>
        </authorList>
    </citation>
    <scope>NUCLEOTIDE SEQUENCE</scope>
    <source>
        <strain evidence="1">C57BL/6J</strain>
        <tissue evidence="1">Whole body</tissue>
    </source>
</reference>
<dbReference type="EMBL" id="AK011423">
    <property type="protein sequence ID" value="BAB27610.3"/>
    <property type="molecule type" value="mRNA"/>
</dbReference>